<keyword evidence="5" id="KW-0520">NAD</keyword>
<dbReference type="PANTHER" id="PTHR30546">
    <property type="entry name" value="FLAVODOXIN-RELATED PROTEIN WRBA-RELATED"/>
    <property type="match status" value="1"/>
</dbReference>
<evidence type="ECO:0000256" key="4">
    <source>
        <dbReference type="ARBA" id="ARBA00023002"/>
    </source>
</evidence>
<protein>
    <recommendedName>
        <fullName evidence="5">NAD(P)H dehydrogenase (quinone)</fullName>
        <ecNumber evidence="5">1.6.5.2</ecNumber>
    </recommendedName>
    <alternativeName>
        <fullName evidence="5">NAD(P)H:quinone oxidoreductase</fullName>
        <shortName evidence="5">NQO</shortName>
    </alternativeName>
</protein>
<dbReference type="InterPro" id="IPR005025">
    <property type="entry name" value="FMN_Rdtase-like_dom"/>
</dbReference>
<feature type="binding site" evidence="5">
    <location>
        <begin position="79"/>
        <end position="81"/>
    </location>
    <ligand>
        <name>FMN</name>
        <dbReference type="ChEBI" id="CHEBI:58210"/>
    </ligand>
</feature>
<dbReference type="InterPro" id="IPR010089">
    <property type="entry name" value="Flavoprotein_WrbA-like"/>
</dbReference>
<dbReference type="RefSeq" id="WP_173950452.1">
    <property type="nucleotide sequence ID" value="NZ_CP102845.1"/>
</dbReference>
<keyword evidence="2 5" id="KW-0285">Flavoprotein</keyword>
<feature type="binding site" evidence="5">
    <location>
        <position position="12"/>
    </location>
    <ligand>
        <name>NAD(+)</name>
        <dbReference type="ChEBI" id="CHEBI:57540"/>
    </ligand>
</feature>
<feature type="region of interest" description="Disordered" evidence="6">
    <location>
        <begin position="158"/>
        <end position="182"/>
    </location>
</feature>
<evidence type="ECO:0000313" key="8">
    <source>
        <dbReference type="EMBL" id="UVF21873.1"/>
    </source>
</evidence>
<evidence type="ECO:0000256" key="2">
    <source>
        <dbReference type="ARBA" id="ARBA00022630"/>
    </source>
</evidence>
<feature type="region of interest" description="Disordered" evidence="6">
    <location>
        <begin position="199"/>
        <end position="231"/>
    </location>
</feature>
<evidence type="ECO:0000259" key="7">
    <source>
        <dbReference type="PROSITE" id="PS50902"/>
    </source>
</evidence>
<evidence type="ECO:0000256" key="3">
    <source>
        <dbReference type="ARBA" id="ARBA00022643"/>
    </source>
</evidence>
<sequence length="231" mass="24193">MAKILVLYYSSYGHIETMARAVAEGARSVAGAEVTVKRVPELVPEEIARKSGMKIDQEAPVASPNELGDYDAIIFGTPTRYGNMAAQMRNFLDQTGGLWVKGALVGKVGSVFASTATQHGGQETTITSFHTTLLHHGMVIVGLPYSYPGQTKMDEVTGGTPYGATTLAGGDGSRQPSENELGGARFQGRHVAEIAARLERGAGERGPVPPDLDNPTETTGGTEGGLEGSGM</sequence>
<evidence type="ECO:0000256" key="1">
    <source>
        <dbReference type="ARBA" id="ARBA00006961"/>
    </source>
</evidence>
<feature type="binding site" evidence="5">
    <location>
        <position position="99"/>
    </location>
    <ligand>
        <name>substrate</name>
    </ligand>
</feature>
<dbReference type="InterPro" id="IPR008254">
    <property type="entry name" value="Flavodoxin/NO_synth"/>
</dbReference>
<dbReference type="Pfam" id="PF03358">
    <property type="entry name" value="FMN_red"/>
    <property type="match status" value="1"/>
</dbReference>
<feature type="binding site" evidence="5">
    <location>
        <position position="135"/>
    </location>
    <ligand>
        <name>FMN</name>
        <dbReference type="ChEBI" id="CHEBI:58210"/>
    </ligand>
</feature>
<comment type="caution">
    <text evidence="5">Lacks conserved residue(s) required for the propagation of feature annotation.</text>
</comment>
<comment type="catalytic activity">
    <reaction evidence="5">
        <text>a quinone + NADPH + H(+) = a quinol + NADP(+)</text>
        <dbReference type="Rhea" id="RHEA:46164"/>
        <dbReference type="ChEBI" id="CHEBI:15378"/>
        <dbReference type="ChEBI" id="CHEBI:24646"/>
        <dbReference type="ChEBI" id="CHEBI:57783"/>
        <dbReference type="ChEBI" id="CHEBI:58349"/>
        <dbReference type="ChEBI" id="CHEBI:132124"/>
        <dbReference type="EC" id="1.6.5.2"/>
    </reaction>
</comment>
<dbReference type="GO" id="GO:0003955">
    <property type="term" value="F:NAD(P)H dehydrogenase (quinone) activity"/>
    <property type="evidence" value="ECO:0007669"/>
    <property type="project" value="UniProtKB-EC"/>
</dbReference>
<comment type="cofactor">
    <cofactor evidence="5">
        <name>FMN</name>
        <dbReference type="ChEBI" id="CHEBI:58210"/>
    </cofactor>
    <text evidence="5">Binds 1 FMN per monomer.</text>
</comment>
<dbReference type="Proteomes" id="UP001017257">
    <property type="component" value="Chromosome"/>
</dbReference>
<evidence type="ECO:0000256" key="6">
    <source>
        <dbReference type="SAM" id="MobiDB-lite"/>
    </source>
</evidence>
<keyword evidence="5" id="KW-0521">NADP</keyword>
<dbReference type="PANTHER" id="PTHR30546:SF23">
    <property type="entry name" value="FLAVOPROTEIN-LIKE PROTEIN YCP4-RELATED"/>
    <property type="match status" value="1"/>
</dbReference>
<keyword evidence="4 5" id="KW-0560">Oxidoreductase</keyword>
<name>A0ABY5RX86_9HYPH</name>
<dbReference type="EC" id="1.6.5.2" evidence="5"/>
<dbReference type="NCBIfam" id="TIGR01755">
    <property type="entry name" value="flav_wrbA"/>
    <property type="match status" value="1"/>
</dbReference>
<dbReference type="InterPro" id="IPR037513">
    <property type="entry name" value="NQO"/>
</dbReference>
<dbReference type="InterPro" id="IPR029039">
    <property type="entry name" value="Flavoprotein-like_sf"/>
</dbReference>
<evidence type="ECO:0000313" key="9">
    <source>
        <dbReference type="Proteomes" id="UP001017257"/>
    </source>
</evidence>
<gene>
    <name evidence="8" type="primary">wrbA</name>
    <name evidence="8" type="ORF">HPT29_012515</name>
</gene>
<evidence type="ECO:0000256" key="5">
    <source>
        <dbReference type="HAMAP-Rule" id="MF_01017"/>
    </source>
</evidence>
<accession>A0ABY5RX86</accession>
<dbReference type="EMBL" id="CP102845">
    <property type="protein sequence ID" value="UVF21873.1"/>
    <property type="molecule type" value="Genomic_DNA"/>
</dbReference>
<feature type="binding site" evidence="5">
    <location>
        <begin position="10"/>
        <end position="15"/>
    </location>
    <ligand>
        <name>FMN</name>
        <dbReference type="ChEBI" id="CHEBI:58210"/>
    </ligand>
</feature>
<dbReference type="NCBIfam" id="NF002999">
    <property type="entry name" value="PRK03767.1"/>
    <property type="match status" value="1"/>
</dbReference>
<feature type="domain" description="Flavodoxin-like" evidence="7">
    <location>
        <begin position="4"/>
        <end position="191"/>
    </location>
</feature>
<dbReference type="HAMAP" id="MF_01017">
    <property type="entry name" value="NQOR"/>
    <property type="match status" value="1"/>
</dbReference>
<dbReference type="Gene3D" id="3.40.50.360">
    <property type="match status" value="1"/>
</dbReference>
<proteinExistence type="inferred from homology"/>
<comment type="similarity">
    <text evidence="1 5">Belongs to the WrbA family.</text>
</comment>
<keyword evidence="9" id="KW-1185">Reference proteome</keyword>
<dbReference type="SUPFAM" id="SSF52218">
    <property type="entry name" value="Flavoproteins"/>
    <property type="match status" value="1"/>
</dbReference>
<feature type="compositionally biased region" description="Gly residues" evidence="6">
    <location>
        <begin position="221"/>
        <end position="231"/>
    </location>
</feature>
<reference evidence="8" key="1">
    <citation type="submission" date="2022-08" db="EMBL/GenBank/DDBJ databases">
        <title>Microvirga terrae sp. nov., isolated from soil.</title>
        <authorList>
            <person name="Kim K.H."/>
            <person name="Seo Y.L."/>
            <person name="Kim J.M."/>
            <person name="Lee J.K."/>
            <person name="Han D.M."/>
            <person name="Jeon C.O."/>
        </authorList>
    </citation>
    <scope>NUCLEOTIDE SEQUENCE</scope>
    <source>
        <strain evidence="8">R24</strain>
    </source>
</reference>
<keyword evidence="5" id="KW-0547">Nucleotide-binding</keyword>
<dbReference type="PROSITE" id="PS50902">
    <property type="entry name" value="FLAVODOXIN_LIKE"/>
    <property type="match status" value="1"/>
</dbReference>
<comment type="catalytic activity">
    <reaction evidence="5">
        <text>a quinone + NADH + H(+) = a quinol + NAD(+)</text>
        <dbReference type="Rhea" id="RHEA:46160"/>
        <dbReference type="ChEBI" id="CHEBI:15378"/>
        <dbReference type="ChEBI" id="CHEBI:24646"/>
        <dbReference type="ChEBI" id="CHEBI:57540"/>
        <dbReference type="ChEBI" id="CHEBI:57945"/>
        <dbReference type="ChEBI" id="CHEBI:132124"/>
        <dbReference type="EC" id="1.6.5.2"/>
    </reaction>
</comment>
<organism evidence="8 9">
    <name type="scientific">Microvirga terrae</name>
    <dbReference type="NCBI Taxonomy" id="2740529"/>
    <lineage>
        <taxon>Bacteria</taxon>
        <taxon>Pseudomonadati</taxon>
        <taxon>Pseudomonadota</taxon>
        <taxon>Alphaproteobacteria</taxon>
        <taxon>Hyphomicrobiales</taxon>
        <taxon>Methylobacteriaceae</taxon>
        <taxon>Microvirga</taxon>
    </lineage>
</organism>
<keyword evidence="3 5" id="KW-0288">FMN</keyword>